<keyword evidence="2" id="KW-0472">Membrane</keyword>
<feature type="transmembrane region" description="Helical" evidence="2">
    <location>
        <begin position="56"/>
        <end position="77"/>
    </location>
</feature>
<dbReference type="EMBL" id="ABEU02000005">
    <property type="protein sequence ID" value="PNR54431.1"/>
    <property type="molecule type" value="Genomic_DNA"/>
</dbReference>
<dbReference type="Gene3D" id="3.40.50.300">
    <property type="entry name" value="P-loop containing nucleotide triphosphate hydrolases"/>
    <property type="match status" value="1"/>
</dbReference>
<dbReference type="Gramene" id="Pp3c5_24550V3.6">
    <property type="protein sequence ID" value="Pp3c5_24550V3.6"/>
    <property type="gene ID" value="Pp3c5_24550"/>
</dbReference>
<dbReference type="Gramene" id="Pp3c5_24550V3.7">
    <property type="protein sequence ID" value="Pp3c5_24550V3.7"/>
    <property type="gene ID" value="Pp3c5_24550"/>
</dbReference>
<dbReference type="Gramene" id="Pp3c5_24550V3.1">
    <property type="protein sequence ID" value="Pp3c5_24550V3.1"/>
    <property type="gene ID" value="Pp3c5_24550"/>
</dbReference>
<dbReference type="Proteomes" id="UP000006727">
    <property type="component" value="Chromosome 5"/>
</dbReference>
<organism evidence="3">
    <name type="scientific">Physcomitrium patens</name>
    <name type="common">Spreading-leaved earth moss</name>
    <name type="synonym">Physcomitrella patens</name>
    <dbReference type="NCBI Taxonomy" id="3218"/>
    <lineage>
        <taxon>Eukaryota</taxon>
        <taxon>Viridiplantae</taxon>
        <taxon>Streptophyta</taxon>
        <taxon>Embryophyta</taxon>
        <taxon>Bryophyta</taxon>
        <taxon>Bryophytina</taxon>
        <taxon>Bryopsida</taxon>
        <taxon>Funariidae</taxon>
        <taxon>Funariales</taxon>
        <taxon>Funariaceae</taxon>
        <taxon>Physcomitrium</taxon>
    </lineage>
</organism>
<dbReference type="Gramene" id="Pp3c5_24550V3.5">
    <property type="protein sequence ID" value="Pp3c5_24550V3.5"/>
    <property type="gene ID" value="Pp3c5_24550"/>
</dbReference>
<dbReference type="GeneID" id="112282673"/>
<name>A0A2K1KKX7_PHYPA</name>
<reference evidence="3 5" key="1">
    <citation type="journal article" date="2008" name="Science">
        <title>The Physcomitrella genome reveals evolutionary insights into the conquest of land by plants.</title>
        <authorList>
            <person name="Rensing S."/>
            <person name="Lang D."/>
            <person name="Zimmer A."/>
            <person name="Terry A."/>
            <person name="Salamov A."/>
            <person name="Shapiro H."/>
            <person name="Nishiyama T."/>
            <person name="Perroud P.-F."/>
            <person name="Lindquist E."/>
            <person name="Kamisugi Y."/>
            <person name="Tanahashi T."/>
            <person name="Sakakibara K."/>
            <person name="Fujita T."/>
            <person name="Oishi K."/>
            <person name="Shin-I T."/>
            <person name="Kuroki Y."/>
            <person name="Toyoda A."/>
            <person name="Suzuki Y."/>
            <person name="Hashimoto A."/>
            <person name="Yamaguchi K."/>
            <person name="Sugano A."/>
            <person name="Kohara Y."/>
            <person name="Fujiyama A."/>
            <person name="Anterola A."/>
            <person name="Aoki S."/>
            <person name="Ashton N."/>
            <person name="Barbazuk W.B."/>
            <person name="Barker E."/>
            <person name="Bennetzen J."/>
            <person name="Bezanilla M."/>
            <person name="Blankenship R."/>
            <person name="Cho S.H."/>
            <person name="Dutcher S."/>
            <person name="Estelle M."/>
            <person name="Fawcett J.A."/>
            <person name="Gundlach H."/>
            <person name="Hanada K."/>
            <person name="Heyl A."/>
            <person name="Hicks K.A."/>
            <person name="Hugh J."/>
            <person name="Lohr M."/>
            <person name="Mayer K."/>
            <person name="Melkozernov A."/>
            <person name="Murata T."/>
            <person name="Nelson D."/>
            <person name="Pils B."/>
            <person name="Prigge M."/>
            <person name="Reiss B."/>
            <person name="Renner T."/>
            <person name="Rombauts S."/>
            <person name="Rushton P."/>
            <person name="Sanderfoot A."/>
            <person name="Schween G."/>
            <person name="Shiu S.-H."/>
            <person name="Stueber K."/>
            <person name="Theodoulou F.L."/>
            <person name="Tu H."/>
            <person name="Van de Peer Y."/>
            <person name="Verrier P.J."/>
            <person name="Waters E."/>
            <person name="Wood A."/>
            <person name="Yang L."/>
            <person name="Cove D."/>
            <person name="Cuming A."/>
            <person name="Hasebe M."/>
            <person name="Lucas S."/>
            <person name="Mishler D.B."/>
            <person name="Reski R."/>
            <person name="Grigoriev I."/>
            <person name="Quatrano R.S."/>
            <person name="Boore J.L."/>
        </authorList>
    </citation>
    <scope>NUCLEOTIDE SEQUENCE [LARGE SCALE GENOMIC DNA]</scope>
    <source>
        <strain evidence="4 5">cv. Gransden 2004</strain>
    </source>
</reference>
<evidence type="ECO:0000256" key="2">
    <source>
        <dbReference type="SAM" id="Phobius"/>
    </source>
</evidence>
<evidence type="ECO:0000313" key="5">
    <source>
        <dbReference type="Proteomes" id="UP000006727"/>
    </source>
</evidence>
<dbReference type="FunCoup" id="A0A2K1KKX7">
    <property type="interactions" value="1522"/>
</dbReference>
<dbReference type="EnsemblPlants" id="Pp3c5_24550V3.7">
    <property type="protein sequence ID" value="Pp3c5_24550V3.7"/>
    <property type="gene ID" value="Pp3c5_24550"/>
</dbReference>
<dbReference type="RefSeq" id="XP_024376388.1">
    <property type="nucleotide sequence ID" value="XM_024520620.2"/>
</dbReference>
<keyword evidence="2" id="KW-1133">Transmembrane helix</keyword>
<keyword evidence="2" id="KW-0812">Transmembrane</keyword>
<sequence>MVEKKGCRDGVPSAGNGFHQMTGIQSDSKYEGGHECFASTMKDLCSGKEWRKISTVWRLLVLVVIGAVSLYMCMVGVGTRQFPFESVEGAVVKDWRREDESCAPRGPSVDYYQHYPLPHSYGRQECQCTPVHFFVILSMQRSGSGWFETLLNNHPNISSHGEIFSVKPRRANFSTIARTMDKIYNLDWLNSAAKNECTAAVGFKWMLNQGPMEYSREVSDYFEKMGVSVILLLRRNVLKRLISILANAYDRKAKPLNGIHKSHVHSVEEAMKLAEYRPVIDVNHLTDNLHRVEQITDDAQRFFNNTRLRVVYYEDLVMDPKHLMQVQEFLGVQPRKLESLQVKIHTRPLREQIQNWDAVLARLKATQYETLLNDGDST</sequence>
<proteinExistence type="predicted"/>
<dbReference type="Pfam" id="PF13469">
    <property type="entry name" value="Sulfotransfer_3"/>
    <property type="match status" value="1"/>
</dbReference>
<dbReference type="InterPro" id="IPR052796">
    <property type="entry name" value="Nod_factor_sulfotransferase"/>
</dbReference>
<protein>
    <submittedName>
        <fullName evidence="3 4">Uncharacterized protein</fullName>
    </submittedName>
</protein>
<dbReference type="STRING" id="3218.A0A2K1KKX7"/>
<dbReference type="GO" id="GO:0008146">
    <property type="term" value="F:sulfotransferase activity"/>
    <property type="evidence" value="ECO:0007669"/>
    <property type="project" value="InterPro"/>
</dbReference>
<reference evidence="3 5" key="2">
    <citation type="journal article" date="2018" name="Plant J.">
        <title>The Physcomitrella patens chromosome-scale assembly reveals moss genome structure and evolution.</title>
        <authorList>
            <person name="Lang D."/>
            <person name="Ullrich K.K."/>
            <person name="Murat F."/>
            <person name="Fuchs J."/>
            <person name="Jenkins J."/>
            <person name="Haas F.B."/>
            <person name="Piednoel M."/>
            <person name="Gundlach H."/>
            <person name="Van Bel M."/>
            <person name="Meyberg R."/>
            <person name="Vives C."/>
            <person name="Morata J."/>
            <person name="Symeonidi A."/>
            <person name="Hiss M."/>
            <person name="Muchero W."/>
            <person name="Kamisugi Y."/>
            <person name="Saleh O."/>
            <person name="Blanc G."/>
            <person name="Decker E.L."/>
            <person name="van Gessel N."/>
            <person name="Grimwood J."/>
            <person name="Hayes R.D."/>
            <person name="Graham S.W."/>
            <person name="Gunter L.E."/>
            <person name="McDaniel S.F."/>
            <person name="Hoernstein S.N.W."/>
            <person name="Larsson A."/>
            <person name="Li F.W."/>
            <person name="Perroud P.F."/>
            <person name="Phillips J."/>
            <person name="Ranjan P."/>
            <person name="Rokshar D.S."/>
            <person name="Rothfels C.J."/>
            <person name="Schneider L."/>
            <person name="Shu S."/>
            <person name="Stevenson D.W."/>
            <person name="Thummler F."/>
            <person name="Tillich M."/>
            <person name="Villarreal Aguilar J.C."/>
            <person name="Widiez T."/>
            <person name="Wong G.K."/>
            <person name="Wymore A."/>
            <person name="Zhang Y."/>
            <person name="Zimmer A.D."/>
            <person name="Quatrano R.S."/>
            <person name="Mayer K.F.X."/>
            <person name="Goodstein D."/>
            <person name="Casacuberta J.M."/>
            <person name="Vandepoele K."/>
            <person name="Reski R."/>
            <person name="Cuming A.C."/>
            <person name="Tuskan G.A."/>
            <person name="Maumus F."/>
            <person name="Salse J."/>
            <person name="Schmutz J."/>
            <person name="Rensing S.A."/>
        </authorList>
    </citation>
    <scope>NUCLEOTIDE SEQUENCE [LARGE SCALE GENOMIC DNA]</scope>
    <source>
        <strain evidence="4 5">cv. Gransden 2004</strain>
    </source>
</reference>
<dbReference type="PANTHER" id="PTHR32175:SF26">
    <property type="entry name" value="PROTEIN, PUTATIVE, EXPRESSED-RELATED"/>
    <property type="match status" value="1"/>
</dbReference>
<evidence type="ECO:0000313" key="4">
    <source>
        <dbReference type="EnsemblPlants" id="Pp3c5_24550V3.1"/>
    </source>
</evidence>
<feature type="region of interest" description="Disordered" evidence="1">
    <location>
        <begin position="1"/>
        <end position="22"/>
    </location>
</feature>
<dbReference type="AlphaFoldDB" id="A0A2K1KKX7"/>
<dbReference type="EnsemblPlants" id="Pp3c5_24550V3.1">
    <property type="protein sequence ID" value="Pp3c5_24550V3.1"/>
    <property type="gene ID" value="Pp3c5_24550"/>
</dbReference>
<dbReference type="SUPFAM" id="SSF52540">
    <property type="entry name" value="P-loop containing nucleoside triphosphate hydrolases"/>
    <property type="match status" value="1"/>
</dbReference>
<dbReference type="OMA" id="VRYFTIL"/>
<evidence type="ECO:0000256" key="1">
    <source>
        <dbReference type="SAM" id="MobiDB-lite"/>
    </source>
</evidence>
<dbReference type="InterPro" id="IPR027417">
    <property type="entry name" value="P-loop_NTPase"/>
</dbReference>
<dbReference type="EnsemblPlants" id="Pp3c5_24550V3.6">
    <property type="protein sequence ID" value="Pp3c5_24550V3.6"/>
    <property type="gene ID" value="Pp3c5_24550"/>
</dbReference>
<gene>
    <name evidence="4" type="primary">LOC112282673</name>
    <name evidence="3" type="ORF">PHYPA_008108</name>
</gene>
<dbReference type="PANTHER" id="PTHR32175">
    <property type="entry name" value="PROTEIN, PUTATIVE, EXPRESSED-RELATED"/>
    <property type="match status" value="1"/>
</dbReference>
<dbReference type="PaxDb" id="3218-PP1S23_259V6.1"/>
<reference evidence="4" key="3">
    <citation type="submission" date="2020-12" db="UniProtKB">
        <authorList>
            <consortium name="EnsemblPlants"/>
        </authorList>
    </citation>
    <scope>IDENTIFICATION</scope>
</reference>
<dbReference type="EnsemblPlants" id="Pp3c5_24550V3.5">
    <property type="protein sequence ID" value="Pp3c5_24550V3.5"/>
    <property type="gene ID" value="Pp3c5_24550"/>
</dbReference>
<evidence type="ECO:0000313" key="3">
    <source>
        <dbReference type="EMBL" id="PNR54431.1"/>
    </source>
</evidence>
<accession>A0A2K1KKX7</accession>
<keyword evidence="5" id="KW-1185">Reference proteome</keyword>